<dbReference type="Pfam" id="PF00561">
    <property type="entry name" value="Abhydrolase_1"/>
    <property type="match status" value="1"/>
</dbReference>
<dbReference type="EMBL" id="CP147846">
    <property type="protein sequence ID" value="WXG68682.1"/>
    <property type="molecule type" value="Genomic_DNA"/>
</dbReference>
<dbReference type="InterPro" id="IPR000073">
    <property type="entry name" value="AB_hydrolase_1"/>
</dbReference>
<evidence type="ECO:0000313" key="4">
    <source>
        <dbReference type="Proteomes" id="UP001432000"/>
    </source>
</evidence>
<reference evidence="3 4" key="1">
    <citation type="submission" date="2024-03" db="EMBL/GenBank/DDBJ databases">
        <title>Natural products discovery in diverse microorganisms through a two-stage MS feature dereplication strategy.</title>
        <authorList>
            <person name="Zhang R."/>
        </authorList>
    </citation>
    <scope>NUCLEOTIDE SEQUENCE [LARGE SCALE GENOMIC DNA]</scope>
    <source>
        <strain evidence="3 4">18930</strain>
    </source>
</reference>
<evidence type="ECO:0000259" key="2">
    <source>
        <dbReference type="Pfam" id="PF00561"/>
    </source>
</evidence>
<dbReference type="PANTHER" id="PTHR43329">
    <property type="entry name" value="EPOXIDE HYDROLASE"/>
    <property type="match status" value="1"/>
</dbReference>
<dbReference type="InterPro" id="IPR029058">
    <property type="entry name" value="AB_hydrolase_fold"/>
</dbReference>
<proteinExistence type="predicted"/>
<dbReference type="Proteomes" id="UP001432000">
    <property type="component" value="Chromosome"/>
</dbReference>
<evidence type="ECO:0000313" key="3">
    <source>
        <dbReference type="EMBL" id="WXG68682.1"/>
    </source>
</evidence>
<dbReference type="SUPFAM" id="SSF53474">
    <property type="entry name" value="alpha/beta-Hydrolases"/>
    <property type="match status" value="1"/>
</dbReference>
<sequence length="290" mass="32144">MQSKGAQLDTAMRIERFRNGKFEFEVSDEGPIDGSIIVLLHGFPQNRHCWDEVRQVLHERGHRTIAFDQRGYAPSARPRSRFAYRVGALASDVSALLNMLGPRSASIVGHDWGAIVAWAVAAAQPDAIRSITTVSVPHPRAFARSLLSSDQGKRAIYMAVFQLPWLPEAWIRRNPNAFRAVLRATGLSTSEVDRVVADVVPNSALTGALNWYRGICLVSPRTIAAVRVPTTHVWSTKDTSLSRSGAELTGRYVHADYRLVILDGTHWIPDEHPDALAVLISERDHSALDR</sequence>
<dbReference type="InterPro" id="IPR000639">
    <property type="entry name" value="Epox_hydrolase-like"/>
</dbReference>
<dbReference type="PRINTS" id="PR00412">
    <property type="entry name" value="EPOXHYDRLASE"/>
</dbReference>
<keyword evidence="4" id="KW-1185">Reference proteome</keyword>
<keyword evidence="1 3" id="KW-0378">Hydrolase</keyword>
<dbReference type="Gene3D" id="3.40.50.1820">
    <property type="entry name" value="alpha/beta hydrolase"/>
    <property type="match status" value="1"/>
</dbReference>
<protein>
    <submittedName>
        <fullName evidence="3">Alpha/beta fold hydrolase</fullName>
    </submittedName>
</protein>
<dbReference type="RefSeq" id="WP_338889049.1">
    <property type="nucleotide sequence ID" value="NZ_CP147846.1"/>
</dbReference>
<name>A0ABZ2PIL6_9NOCA</name>
<organism evidence="3 4">
    <name type="scientific">Rhodococcus sovatensis</name>
    <dbReference type="NCBI Taxonomy" id="1805840"/>
    <lineage>
        <taxon>Bacteria</taxon>
        <taxon>Bacillati</taxon>
        <taxon>Actinomycetota</taxon>
        <taxon>Actinomycetes</taxon>
        <taxon>Mycobacteriales</taxon>
        <taxon>Nocardiaceae</taxon>
        <taxon>Rhodococcus</taxon>
    </lineage>
</organism>
<gene>
    <name evidence="3" type="ORF">WDS16_26450</name>
</gene>
<evidence type="ECO:0000256" key="1">
    <source>
        <dbReference type="ARBA" id="ARBA00022801"/>
    </source>
</evidence>
<dbReference type="GO" id="GO:0016787">
    <property type="term" value="F:hydrolase activity"/>
    <property type="evidence" value="ECO:0007669"/>
    <property type="project" value="UniProtKB-KW"/>
</dbReference>
<feature type="domain" description="AB hydrolase-1" evidence="2">
    <location>
        <begin position="37"/>
        <end position="191"/>
    </location>
</feature>
<accession>A0ABZ2PIL6</accession>